<dbReference type="Proteomes" id="UP001501747">
    <property type="component" value="Unassembled WGS sequence"/>
</dbReference>
<keyword evidence="1" id="KW-1133">Transmembrane helix</keyword>
<dbReference type="RefSeq" id="WP_344871501.1">
    <property type="nucleotide sequence ID" value="NZ_BAABAL010000005.1"/>
</dbReference>
<name>A0ABP7R9M1_9PSEU</name>
<organism evidence="2 3">
    <name type="scientific">Allokutzneria multivorans</name>
    <dbReference type="NCBI Taxonomy" id="1142134"/>
    <lineage>
        <taxon>Bacteria</taxon>
        <taxon>Bacillati</taxon>
        <taxon>Actinomycetota</taxon>
        <taxon>Actinomycetes</taxon>
        <taxon>Pseudonocardiales</taxon>
        <taxon>Pseudonocardiaceae</taxon>
        <taxon>Allokutzneria</taxon>
    </lineage>
</organism>
<dbReference type="CDD" id="cd00161">
    <property type="entry name" value="beta-trefoil_Ricin-like"/>
    <property type="match status" value="1"/>
</dbReference>
<dbReference type="SUPFAM" id="SSF50370">
    <property type="entry name" value="Ricin B-like lectins"/>
    <property type="match status" value="1"/>
</dbReference>
<keyword evidence="1" id="KW-0812">Transmembrane</keyword>
<evidence type="ECO:0000313" key="2">
    <source>
        <dbReference type="EMBL" id="GAA3994041.1"/>
    </source>
</evidence>
<sequence>MSRLEPGSAATPAEFVALLRQVRDRSGLTYREIERRAEALGEVLPKSTTASMLTRDTLPRPELVSALLKVCGETDDASWLLAHERLSGPAEAPVPVPVLVEDKPKRRWIWPVSGAAVVLVAVAVAVPMILLGQRSGDEPHPIAAKPNPAAPAEGDYRLRAVHSGLCLSEREGSDTGVVFQKDCARTHPRYTLDRLEDGSYHVRADHPQYGPGCLGVRKESMEIGAAVVDDECAIGNAELFNVESAGANGFRLRALHSNLCVGIADGDKGEWVPLRQVVCESPVSAAVLAFDPAPK</sequence>
<keyword evidence="3" id="KW-1185">Reference proteome</keyword>
<dbReference type="Gene3D" id="2.80.10.50">
    <property type="match status" value="1"/>
</dbReference>
<proteinExistence type="predicted"/>
<feature type="transmembrane region" description="Helical" evidence="1">
    <location>
        <begin position="108"/>
        <end position="131"/>
    </location>
</feature>
<dbReference type="InterPro" id="IPR035992">
    <property type="entry name" value="Ricin_B-like_lectins"/>
</dbReference>
<gene>
    <name evidence="2" type="ORF">GCM10022247_12010</name>
</gene>
<protein>
    <recommendedName>
        <fullName evidence="4">XRE family transcriptional regulator</fullName>
    </recommendedName>
</protein>
<comment type="caution">
    <text evidence="2">The sequence shown here is derived from an EMBL/GenBank/DDBJ whole genome shotgun (WGS) entry which is preliminary data.</text>
</comment>
<accession>A0ABP7R9M1</accession>
<reference evidence="3" key="1">
    <citation type="journal article" date="2019" name="Int. J. Syst. Evol. Microbiol.">
        <title>The Global Catalogue of Microorganisms (GCM) 10K type strain sequencing project: providing services to taxonomists for standard genome sequencing and annotation.</title>
        <authorList>
            <consortium name="The Broad Institute Genomics Platform"/>
            <consortium name="The Broad Institute Genome Sequencing Center for Infectious Disease"/>
            <person name="Wu L."/>
            <person name="Ma J."/>
        </authorList>
    </citation>
    <scope>NUCLEOTIDE SEQUENCE [LARGE SCALE GENOMIC DNA]</scope>
    <source>
        <strain evidence="3">JCM 17342</strain>
    </source>
</reference>
<keyword evidence="1" id="KW-0472">Membrane</keyword>
<dbReference type="EMBL" id="BAABAL010000005">
    <property type="protein sequence ID" value="GAA3994041.1"/>
    <property type="molecule type" value="Genomic_DNA"/>
</dbReference>
<dbReference type="Pfam" id="PF13560">
    <property type="entry name" value="HTH_31"/>
    <property type="match status" value="1"/>
</dbReference>
<evidence type="ECO:0000313" key="3">
    <source>
        <dbReference type="Proteomes" id="UP001501747"/>
    </source>
</evidence>
<evidence type="ECO:0008006" key="4">
    <source>
        <dbReference type="Google" id="ProtNLM"/>
    </source>
</evidence>
<evidence type="ECO:0000256" key="1">
    <source>
        <dbReference type="SAM" id="Phobius"/>
    </source>
</evidence>